<feature type="signal peptide" evidence="2">
    <location>
        <begin position="1"/>
        <end position="23"/>
    </location>
</feature>
<dbReference type="SUPFAM" id="SSF69318">
    <property type="entry name" value="Integrin alpha N-terminal domain"/>
    <property type="match status" value="1"/>
</dbReference>
<dbReference type="Proteomes" id="UP000198928">
    <property type="component" value="Unassembled WGS sequence"/>
</dbReference>
<keyword evidence="1 2" id="KW-0732">Signal</keyword>
<evidence type="ECO:0000256" key="1">
    <source>
        <dbReference type="ARBA" id="ARBA00022729"/>
    </source>
</evidence>
<name>A0A1I4IWY7_9ACTN</name>
<dbReference type="InterPro" id="IPR013517">
    <property type="entry name" value="FG-GAP"/>
</dbReference>
<dbReference type="OrthoDB" id="3275941at2"/>
<reference evidence="4" key="1">
    <citation type="submission" date="2016-10" db="EMBL/GenBank/DDBJ databases">
        <authorList>
            <person name="Varghese N."/>
            <person name="Submissions S."/>
        </authorList>
    </citation>
    <scope>NUCLEOTIDE SEQUENCE [LARGE SCALE GENOMIC DNA]</scope>
    <source>
        <strain evidence="4">PL19</strain>
    </source>
</reference>
<organism evidence="3 4">
    <name type="scientific">Streptomyces pini</name>
    <dbReference type="NCBI Taxonomy" id="1520580"/>
    <lineage>
        <taxon>Bacteria</taxon>
        <taxon>Bacillati</taxon>
        <taxon>Actinomycetota</taxon>
        <taxon>Actinomycetes</taxon>
        <taxon>Kitasatosporales</taxon>
        <taxon>Streptomycetaceae</taxon>
        <taxon>Streptomyces</taxon>
    </lineage>
</organism>
<dbReference type="InterPro" id="IPR028994">
    <property type="entry name" value="Integrin_alpha_N"/>
</dbReference>
<dbReference type="PANTHER" id="PTHR44103">
    <property type="entry name" value="PROPROTEIN CONVERTASE P"/>
    <property type="match status" value="1"/>
</dbReference>
<gene>
    <name evidence="3" type="ORF">SAMN05192584_12219</name>
</gene>
<dbReference type="PANTHER" id="PTHR44103:SF1">
    <property type="entry name" value="PROPROTEIN CONVERTASE P"/>
    <property type="match status" value="1"/>
</dbReference>
<proteinExistence type="predicted"/>
<evidence type="ECO:0000256" key="2">
    <source>
        <dbReference type="SAM" id="SignalP"/>
    </source>
</evidence>
<dbReference type="Pfam" id="PF13517">
    <property type="entry name" value="FG-GAP_3"/>
    <property type="match status" value="1"/>
</dbReference>
<sequence length="1031" mass="108564">MHQHVRLALATATALSLATGLLALDPAPASASASDPPQETVVPATERTTDVSVVPYRAETRWGRDGAGAEGFFHTMEGRSGLQWTRYSDGETVPVSERHGLTSPWSTGSDALAQREGRVITLWDAAQGTSRTLEIPEGYGDYGVFGSTVAVHRTVTDENGASIREASLLTPAADGGVETVVVGGLPPGSQVGMPTAADETHMAFLIYVDGQYRTALVDRATGKAEGWTVPTAIGYGHAVLTTEHLVLYSTLDDTLLVVPRDDLSATPAEVELESGAVSPAHHLAAVGDWLVYRRSHATEPVRAVPATGGEAVTLFTKAYPKITKAPSHSAVVVGRTGEDDWGIHRVTEGEDGRPAVTAFKPLPRPDVTIRGISLAHGRLVVTDDSRGRRESWLRDVATTGAPEFGERTLFNNSPVQYGPCPAEDPGCARVHGLADGRIAWLDRGADGQDTIRIDGRKTEGDLSFPAEAGGEITDVSGGHLLHTAPGRQAVYRIGHFDNPVLTRDPGPAALWGDLLWTPGDEPGAVTGYDLAAKKTAATVDTGADCVPEELQAVGRWLYVDCSGDAPSVVHDREAGTTVAVPDGETLLGDGYLVTHDRASGDLTLTTVTGAAASGRVIGRLPDTGHSQRRVRWTVDEFGGHAAWVDDQGRVHLVPSGAPTGALTAVGAPRKAPEVWAATAEAAPTPLTSVLLSKPADRWTLAVRDTVTGRTVGTSTGGSAHGRLEVGWRGLHPGGSRDVFLPNGRYDWTLTVTPADGHGPALTYGGTTVLRGAGKIRHDHAGPGQPDGVGDLVTVSRGGWLTFQHGDGSGGFSGKKGFHGWSNRITPVSFGDLDGDRCNDLLIRMPDGELRGYRPECGEVVGFDTPHTSLGTGWDAYDMLTSPGDLTGDGRADLLARRIATGDIHLFAAEADGTLAAGRKIRSGWTYTKIVGVGDLNGDGHGDLLAHRKDGALFRYDGTGTGLLKSRVLVSAKWGLSYDTVAGVGDITGDGHADIVVRRTDGVLFRNDGKGDGTFTRRTEIGTGWDVYKGLF</sequence>
<dbReference type="AlphaFoldDB" id="A0A1I4IWY7"/>
<dbReference type="Gene3D" id="2.130.10.130">
    <property type="entry name" value="Integrin alpha, N-terminal"/>
    <property type="match status" value="1"/>
</dbReference>
<evidence type="ECO:0000313" key="3">
    <source>
        <dbReference type="EMBL" id="SFL58371.1"/>
    </source>
</evidence>
<feature type="chain" id="PRO_5039588585" evidence="2">
    <location>
        <begin position="24"/>
        <end position="1031"/>
    </location>
</feature>
<keyword evidence="4" id="KW-1185">Reference proteome</keyword>
<dbReference type="EMBL" id="FOSG01000022">
    <property type="protein sequence ID" value="SFL58371.1"/>
    <property type="molecule type" value="Genomic_DNA"/>
</dbReference>
<evidence type="ECO:0000313" key="4">
    <source>
        <dbReference type="Proteomes" id="UP000198928"/>
    </source>
</evidence>
<dbReference type="RefSeq" id="WP_093851811.1">
    <property type="nucleotide sequence ID" value="NZ_FOSG01000022.1"/>
</dbReference>
<protein>
    <submittedName>
        <fullName evidence="3">Repeat domain-containing protein</fullName>
    </submittedName>
</protein>
<accession>A0A1I4IWY7</accession>